<comment type="subunit">
    <text evidence="6">Component of the lipopolysaccharide transport and assembly complex. Interacts with LptD.</text>
</comment>
<dbReference type="PANTHER" id="PTHR38098:SF1">
    <property type="entry name" value="LPS-ASSEMBLY LIPOPROTEIN LPTE"/>
    <property type="match status" value="1"/>
</dbReference>
<keyword evidence="1 6" id="KW-0732">Signal</keyword>
<dbReference type="Proteomes" id="UP000810171">
    <property type="component" value="Unassembled WGS sequence"/>
</dbReference>
<organism evidence="7 8">
    <name type="scientific">Marinobacterium alkalitolerans</name>
    <dbReference type="NCBI Taxonomy" id="1542925"/>
    <lineage>
        <taxon>Bacteria</taxon>
        <taxon>Pseudomonadati</taxon>
        <taxon>Pseudomonadota</taxon>
        <taxon>Gammaproteobacteria</taxon>
        <taxon>Oceanospirillales</taxon>
        <taxon>Oceanospirillaceae</taxon>
        <taxon>Marinobacterium</taxon>
    </lineage>
</organism>
<keyword evidence="2 6" id="KW-0472">Membrane</keyword>
<dbReference type="InterPro" id="IPR007485">
    <property type="entry name" value="LPS_assembly_LptE"/>
</dbReference>
<evidence type="ECO:0000256" key="5">
    <source>
        <dbReference type="ARBA" id="ARBA00023288"/>
    </source>
</evidence>
<dbReference type="EMBL" id="JACVEW010000006">
    <property type="protein sequence ID" value="MBP0048168.1"/>
    <property type="molecule type" value="Genomic_DNA"/>
</dbReference>
<keyword evidence="5 6" id="KW-0449">Lipoprotein</keyword>
<evidence type="ECO:0000256" key="2">
    <source>
        <dbReference type="ARBA" id="ARBA00023136"/>
    </source>
</evidence>
<keyword evidence="4 6" id="KW-0998">Cell outer membrane</keyword>
<evidence type="ECO:0000313" key="8">
    <source>
        <dbReference type="Proteomes" id="UP000810171"/>
    </source>
</evidence>
<dbReference type="RefSeq" id="WP_209286782.1">
    <property type="nucleotide sequence ID" value="NZ_JACVEW010000006.1"/>
</dbReference>
<comment type="similarity">
    <text evidence="6">Belongs to the LptE lipoprotein family.</text>
</comment>
<keyword evidence="3 6" id="KW-0564">Palmitate</keyword>
<reference evidence="7 8" key="1">
    <citation type="submission" date="2020-09" db="EMBL/GenBank/DDBJ databases">
        <authorList>
            <person name="Tanuku N.R.S."/>
        </authorList>
    </citation>
    <scope>NUCLEOTIDE SEQUENCE [LARGE SCALE GENOMIC DNA]</scope>
    <source>
        <strain evidence="7 8">AK62</strain>
    </source>
</reference>
<evidence type="ECO:0000313" key="7">
    <source>
        <dbReference type="EMBL" id="MBP0048168.1"/>
    </source>
</evidence>
<gene>
    <name evidence="6" type="primary">lptE</name>
    <name evidence="7" type="ORF">H9C73_05425</name>
</gene>
<evidence type="ECO:0000256" key="6">
    <source>
        <dbReference type="HAMAP-Rule" id="MF_01186"/>
    </source>
</evidence>
<sequence length="167" mass="18915">MTKRLTLPLALLGMTLLLSACGFKLRGMMDVPDALRQVQLEVASPNSQIEDELRRALAANRIALTGDARYRLTLLRERHSRRSATLTGNADVAEYELRSEAWFSVIDREQDNQPVIDARRVMLERVYSNDPDNITASGSQESLIRQQMQQDLAQQILRQFLSIRSGS</sequence>
<proteinExistence type="inferred from homology"/>
<comment type="caution">
    <text evidence="7">The sequence shown here is derived from an EMBL/GenBank/DDBJ whole genome shotgun (WGS) entry which is preliminary data.</text>
</comment>
<accession>A0ABS3Z8Y1</accession>
<dbReference type="HAMAP" id="MF_01186">
    <property type="entry name" value="LPS_assembly_LptE"/>
    <property type="match status" value="1"/>
</dbReference>
<protein>
    <recommendedName>
        <fullName evidence="6">LPS-assembly lipoprotein LptE</fullName>
    </recommendedName>
</protein>
<keyword evidence="8" id="KW-1185">Reference proteome</keyword>
<dbReference type="PROSITE" id="PS51257">
    <property type="entry name" value="PROKAR_LIPOPROTEIN"/>
    <property type="match status" value="1"/>
</dbReference>
<comment type="subcellular location">
    <subcellularLocation>
        <location evidence="6">Cell outer membrane</location>
        <topology evidence="6">Lipid-anchor</topology>
    </subcellularLocation>
</comment>
<name>A0ABS3Z8Y1_9GAMM</name>
<dbReference type="Gene3D" id="3.30.160.150">
    <property type="entry name" value="Lipoprotein like domain"/>
    <property type="match status" value="1"/>
</dbReference>
<evidence type="ECO:0000256" key="3">
    <source>
        <dbReference type="ARBA" id="ARBA00023139"/>
    </source>
</evidence>
<dbReference type="PANTHER" id="PTHR38098">
    <property type="entry name" value="LPS-ASSEMBLY LIPOPROTEIN LPTE"/>
    <property type="match status" value="1"/>
</dbReference>
<evidence type="ECO:0000256" key="1">
    <source>
        <dbReference type="ARBA" id="ARBA00022729"/>
    </source>
</evidence>
<dbReference type="Pfam" id="PF04390">
    <property type="entry name" value="LptE"/>
    <property type="match status" value="1"/>
</dbReference>
<comment type="function">
    <text evidence="6">Together with LptD, is involved in the assembly of lipopolysaccharide (LPS) at the surface of the outer membrane. Required for the proper assembly of LptD. Binds LPS and may serve as the LPS recognition site at the outer membrane.</text>
</comment>
<evidence type="ECO:0000256" key="4">
    <source>
        <dbReference type="ARBA" id="ARBA00023237"/>
    </source>
</evidence>